<evidence type="ECO:0000256" key="3">
    <source>
        <dbReference type="ARBA" id="ARBA00012948"/>
    </source>
</evidence>
<comment type="function">
    <text evidence="6">Catalyzes the NADPH-dependent reduction of beta-ketoacyl-ACP substrates to beta-hydroxyacyl-ACP products, the first reductive step in the elongation cycle of fatty acid biosynthesis.</text>
</comment>
<evidence type="ECO:0000256" key="5">
    <source>
        <dbReference type="ARBA" id="ARBA00048508"/>
    </source>
</evidence>
<name>A0ABS4GFE4_9FIRM</name>
<dbReference type="RefSeq" id="WP_209512136.1">
    <property type="nucleotide sequence ID" value="NZ_JAGGKS010000006.1"/>
</dbReference>
<comment type="similarity">
    <text evidence="2 6">Belongs to the short-chain dehydrogenases/reductases (SDR) family.</text>
</comment>
<keyword evidence="6" id="KW-0443">Lipid metabolism</keyword>
<evidence type="ECO:0000256" key="1">
    <source>
        <dbReference type="ARBA" id="ARBA00005194"/>
    </source>
</evidence>
<dbReference type="InterPro" id="IPR011284">
    <property type="entry name" value="3oxo_ACP_reduc"/>
</dbReference>
<dbReference type="SUPFAM" id="SSF51735">
    <property type="entry name" value="NAD(P)-binding Rossmann-fold domains"/>
    <property type="match status" value="1"/>
</dbReference>
<dbReference type="CDD" id="cd05333">
    <property type="entry name" value="BKR_SDR_c"/>
    <property type="match status" value="1"/>
</dbReference>
<evidence type="ECO:0000313" key="9">
    <source>
        <dbReference type="Proteomes" id="UP001519342"/>
    </source>
</evidence>
<evidence type="ECO:0000256" key="2">
    <source>
        <dbReference type="ARBA" id="ARBA00006484"/>
    </source>
</evidence>
<dbReference type="InterPro" id="IPR057326">
    <property type="entry name" value="KR_dom"/>
</dbReference>
<dbReference type="NCBIfam" id="NF005559">
    <property type="entry name" value="PRK07231.1"/>
    <property type="match status" value="1"/>
</dbReference>
<dbReference type="PRINTS" id="PR00081">
    <property type="entry name" value="GDHRDH"/>
</dbReference>
<dbReference type="PROSITE" id="PS00061">
    <property type="entry name" value="ADH_SHORT"/>
    <property type="match status" value="1"/>
</dbReference>
<keyword evidence="6" id="KW-0521">NADP</keyword>
<reference evidence="8 9" key="1">
    <citation type="submission" date="2021-03" db="EMBL/GenBank/DDBJ databases">
        <title>Genomic Encyclopedia of Type Strains, Phase IV (KMG-IV): sequencing the most valuable type-strain genomes for metagenomic binning, comparative biology and taxonomic classification.</title>
        <authorList>
            <person name="Goeker M."/>
        </authorList>
    </citation>
    <scope>NUCLEOTIDE SEQUENCE [LARGE SCALE GENOMIC DNA]</scope>
    <source>
        <strain evidence="8 9">DSM 24004</strain>
    </source>
</reference>
<dbReference type="InterPro" id="IPR002347">
    <property type="entry name" value="SDR_fam"/>
</dbReference>
<comment type="pathway">
    <text evidence="1 6">Lipid metabolism; fatty acid biosynthesis.</text>
</comment>
<dbReference type="Proteomes" id="UP001519342">
    <property type="component" value="Unassembled WGS sequence"/>
</dbReference>
<dbReference type="Pfam" id="PF13561">
    <property type="entry name" value="adh_short_C2"/>
    <property type="match status" value="1"/>
</dbReference>
<dbReference type="GO" id="GO:0004316">
    <property type="term" value="F:3-oxoacyl-[acyl-carrier-protein] reductase (NADPH) activity"/>
    <property type="evidence" value="ECO:0007669"/>
    <property type="project" value="UniProtKB-EC"/>
</dbReference>
<evidence type="ECO:0000256" key="4">
    <source>
        <dbReference type="ARBA" id="ARBA00023002"/>
    </source>
</evidence>
<dbReference type="InterPro" id="IPR050259">
    <property type="entry name" value="SDR"/>
</dbReference>
<keyword evidence="4 6" id="KW-0560">Oxidoreductase</keyword>
<dbReference type="Gene3D" id="3.40.50.720">
    <property type="entry name" value="NAD(P)-binding Rossmann-like Domain"/>
    <property type="match status" value="1"/>
</dbReference>
<keyword evidence="6" id="KW-0275">Fatty acid biosynthesis</keyword>
<dbReference type="PANTHER" id="PTHR42879:SF2">
    <property type="entry name" value="3-OXOACYL-[ACYL-CARRIER-PROTEIN] REDUCTASE FABG"/>
    <property type="match status" value="1"/>
</dbReference>
<comment type="subunit">
    <text evidence="6">Homotetramer.</text>
</comment>
<dbReference type="InterPro" id="IPR036291">
    <property type="entry name" value="NAD(P)-bd_dom_sf"/>
</dbReference>
<keyword evidence="6" id="KW-0276">Fatty acid metabolism</keyword>
<accession>A0ABS4GFE4</accession>
<dbReference type="PANTHER" id="PTHR42879">
    <property type="entry name" value="3-OXOACYL-(ACYL-CARRIER-PROTEIN) REDUCTASE"/>
    <property type="match status" value="1"/>
</dbReference>
<keyword evidence="6" id="KW-0444">Lipid biosynthesis</keyword>
<protein>
    <recommendedName>
        <fullName evidence="3 6">3-oxoacyl-[acyl-carrier-protein] reductase</fullName>
        <ecNumber evidence="3 6">1.1.1.100</ecNumber>
    </recommendedName>
</protein>
<dbReference type="EMBL" id="JAGGKS010000006">
    <property type="protein sequence ID" value="MBP1926404.1"/>
    <property type="molecule type" value="Genomic_DNA"/>
</dbReference>
<dbReference type="PRINTS" id="PR00080">
    <property type="entry name" value="SDRFAMILY"/>
</dbReference>
<proteinExistence type="inferred from homology"/>
<keyword evidence="9" id="KW-1185">Reference proteome</keyword>
<gene>
    <name evidence="8" type="ORF">J2Z76_002269</name>
</gene>
<evidence type="ECO:0000256" key="6">
    <source>
        <dbReference type="RuleBase" id="RU366074"/>
    </source>
</evidence>
<dbReference type="NCBIfam" id="NF047420">
    <property type="entry name" value="EF_P_mod_YmfI"/>
    <property type="match status" value="1"/>
</dbReference>
<organism evidence="8 9">
    <name type="scientific">Sedimentibacter acidaminivorans</name>
    <dbReference type="NCBI Taxonomy" id="913099"/>
    <lineage>
        <taxon>Bacteria</taxon>
        <taxon>Bacillati</taxon>
        <taxon>Bacillota</taxon>
        <taxon>Tissierellia</taxon>
        <taxon>Sedimentibacter</taxon>
    </lineage>
</organism>
<dbReference type="NCBIfam" id="NF009466">
    <property type="entry name" value="PRK12826.1-2"/>
    <property type="match status" value="1"/>
</dbReference>
<sequence>MKTAIITGASKGIGAFIAHRLNEIGYNLVLNYKNNTDAMNELINNFINKETKNIVVKCDISDFNDAKTLIDTSYENFKEIDVLINNAGVTRDNLLAMMTEDEFDQVIDTNLKGAFNCSRHIAKKMMKQKHGRIINISSVVGLMGNSGQVNYSASKAGLIGMTKSMARELAKKNILVNAVAPGFIQTEMTDKIPEEIKMNMMKNIPLQRLGTPSDIADAVEFLISNKSSYITGQVLSVNGGFYM</sequence>
<dbReference type="InterPro" id="IPR020904">
    <property type="entry name" value="Sc_DH/Rdtase_CS"/>
</dbReference>
<evidence type="ECO:0000313" key="8">
    <source>
        <dbReference type="EMBL" id="MBP1926404.1"/>
    </source>
</evidence>
<feature type="domain" description="Ketoreductase" evidence="7">
    <location>
        <begin position="2"/>
        <end position="182"/>
    </location>
</feature>
<dbReference type="SMART" id="SM00822">
    <property type="entry name" value="PKS_KR"/>
    <property type="match status" value="1"/>
</dbReference>
<evidence type="ECO:0000259" key="7">
    <source>
        <dbReference type="SMART" id="SM00822"/>
    </source>
</evidence>
<comment type="catalytic activity">
    <reaction evidence="5 6">
        <text>a (3R)-hydroxyacyl-[ACP] + NADP(+) = a 3-oxoacyl-[ACP] + NADPH + H(+)</text>
        <dbReference type="Rhea" id="RHEA:17397"/>
        <dbReference type="Rhea" id="RHEA-COMP:9916"/>
        <dbReference type="Rhea" id="RHEA-COMP:9945"/>
        <dbReference type="ChEBI" id="CHEBI:15378"/>
        <dbReference type="ChEBI" id="CHEBI:57783"/>
        <dbReference type="ChEBI" id="CHEBI:58349"/>
        <dbReference type="ChEBI" id="CHEBI:78776"/>
        <dbReference type="ChEBI" id="CHEBI:78827"/>
        <dbReference type="EC" id="1.1.1.100"/>
    </reaction>
</comment>
<comment type="caution">
    <text evidence="8">The sequence shown here is derived from an EMBL/GenBank/DDBJ whole genome shotgun (WGS) entry which is preliminary data.</text>
</comment>
<dbReference type="NCBIfam" id="TIGR01830">
    <property type="entry name" value="3oxo_ACP_reduc"/>
    <property type="match status" value="1"/>
</dbReference>
<dbReference type="EC" id="1.1.1.100" evidence="3 6"/>